<dbReference type="InterPro" id="IPR004113">
    <property type="entry name" value="FAD-bd_oxidored_4_C"/>
</dbReference>
<evidence type="ECO:0000259" key="5">
    <source>
        <dbReference type="PROSITE" id="PS51387"/>
    </source>
</evidence>
<feature type="domain" description="FAD-binding PCMH-type" evidence="5">
    <location>
        <begin position="91"/>
        <end position="298"/>
    </location>
</feature>
<dbReference type="PROSITE" id="PS51387">
    <property type="entry name" value="FAD_PCMH"/>
    <property type="match status" value="1"/>
</dbReference>
<dbReference type="Gene3D" id="3.30.43.10">
    <property type="entry name" value="Uridine Diphospho-n-acetylenolpyruvylglucosamine Reductase, domain 2"/>
    <property type="match status" value="1"/>
</dbReference>
<dbReference type="Proteomes" id="UP000193467">
    <property type="component" value="Unassembled WGS sequence"/>
</dbReference>
<dbReference type="InterPro" id="IPR016169">
    <property type="entry name" value="FAD-bd_PCMH_sub2"/>
</dbReference>
<dbReference type="OrthoDB" id="5332616at2759"/>
<dbReference type="SUPFAM" id="SSF55103">
    <property type="entry name" value="FAD-linked oxidases, C-terminal domain"/>
    <property type="match status" value="1"/>
</dbReference>
<comment type="caution">
    <text evidence="6">The sequence shown here is derived from an EMBL/GenBank/DDBJ whole genome shotgun (WGS) entry which is preliminary data.</text>
</comment>
<evidence type="ECO:0000256" key="4">
    <source>
        <dbReference type="ARBA" id="ARBA00023002"/>
    </source>
</evidence>
<dbReference type="AlphaFoldDB" id="A0A1Y2FY86"/>
<dbReference type="Pfam" id="PF02913">
    <property type="entry name" value="FAD-oxidase_C"/>
    <property type="match status" value="1"/>
</dbReference>
<dbReference type="PANTHER" id="PTHR11748">
    <property type="entry name" value="D-LACTATE DEHYDROGENASE"/>
    <property type="match status" value="1"/>
</dbReference>
<evidence type="ECO:0000256" key="3">
    <source>
        <dbReference type="ARBA" id="ARBA00022827"/>
    </source>
</evidence>
<dbReference type="InterPro" id="IPR016166">
    <property type="entry name" value="FAD-bd_PCMH"/>
</dbReference>
<keyword evidence="3" id="KW-0274">FAD</keyword>
<organism evidence="6 7">
    <name type="scientific">Leucosporidium creatinivorum</name>
    <dbReference type="NCBI Taxonomy" id="106004"/>
    <lineage>
        <taxon>Eukaryota</taxon>
        <taxon>Fungi</taxon>
        <taxon>Dikarya</taxon>
        <taxon>Basidiomycota</taxon>
        <taxon>Pucciniomycotina</taxon>
        <taxon>Microbotryomycetes</taxon>
        <taxon>Leucosporidiales</taxon>
        <taxon>Leucosporidium</taxon>
    </lineage>
</organism>
<dbReference type="InterPro" id="IPR016164">
    <property type="entry name" value="FAD-linked_Oxase-like_C"/>
</dbReference>
<dbReference type="SUPFAM" id="SSF56176">
    <property type="entry name" value="FAD-binding/transporter-associated domain-like"/>
    <property type="match status" value="1"/>
</dbReference>
<keyword evidence="2" id="KW-0285">Flavoprotein</keyword>
<evidence type="ECO:0000256" key="1">
    <source>
        <dbReference type="ARBA" id="ARBA00001974"/>
    </source>
</evidence>
<evidence type="ECO:0000256" key="2">
    <source>
        <dbReference type="ARBA" id="ARBA00022630"/>
    </source>
</evidence>
<dbReference type="PANTHER" id="PTHR11748:SF114">
    <property type="entry name" value="ARYL-ALCOHOL OXIDASE VANILLYL-ALCOHOL OXIDASE (AFU_ORTHOLOGUE AFUA_3G09500)-RELATED"/>
    <property type="match status" value="1"/>
</dbReference>
<protein>
    <recommendedName>
        <fullName evidence="5">FAD-binding PCMH-type domain-containing protein</fullName>
    </recommendedName>
</protein>
<dbReference type="GO" id="GO:0004458">
    <property type="term" value="F:D-lactate dehydrogenase (cytochrome) activity"/>
    <property type="evidence" value="ECO:0007669"/>
    <property type="project" value="TreeGrafter"/>
</dbReference>
<dbReference type="InterPro" id="IPR016167">
    <property type="entry name" value="FAD-bd_PCMH_sub1"/>
</dbReference>
<dbReference type="GO" id="GO:0005739">
    <property type="term" value="C:mitochondrion"/>
    <property type="evidence" value="ECO:0007669"/>
    <property type="project" value="TreeGrafter"/>
</dbReference>
<dbReference type="GO" id="GO:0008720">
    <property type="term" value="F:D-lactate dehydrogenase (NAD+) activity"/>
    <property type="evidence" value="ECO:0007669"/>
    <property type="project" value="TreeGrafter"/>
</dbReference>
<evidence type="ECO:0000313" key="7">
    <source>
        <dbReference type="Proteomes" id="UP000193467"/>
    </source>
</evidence>
<accession>A0A1Y2FY86</accession>
<dbReference type="InterPro" id="IPR016170">
    <property type="entry name" value="Cytok_DH_C_sf"/>
</dbReference>
<dbReference type="Gene3D" id="3.40.462.10">
    <property type="entry name" value="FAD-linked oxidases, C-terminal domain"/>
    <property type="match status" value="1"/>
</dbReference>
<dbReference type="EMBL" id="MCGR01000007">
    <property type="protein sequence ID" value="ORY89019.1"/>
    <property type="molecule type" value="Genomic_DNA"/>
</dbReference>
<reference evidence="6 7" key="1">
    <citation type="submission" date="2016-07" db="EMBL/GenBank/DDBJ databases">
        <title>Pervasive Adenine N6-methylation of Active Genes in Fungi.</title>
        <authorList>
            <consortium name="DOE Joint Genome Institute"/>
            <person name="Mondo S.J."/>
            <person name="Dannebaum R.O."/>
            <person name="Kuo R.C."/>
            <person name="Labutti K."/>
            <person name="Haridas S."/>
            <person name="Kuo A."/>
            <person name="Salamov A."/>
            <person name="Ahrendt S.R."/>
            <person name="Lipzen A."/>
            <person name="Sullivan W."/>
            <person name="Andreopoulos W.B."/>
            <person name="Clum A."/>
            <person name="Lindquist E."/>
            <person name="Daum C."/>
            <person name="Ramamoorthy G.K."/>
            <person name="Gryganskyi A."/>
            <person name="Culley D."/>
            <person name="Magnuson J.K."/>
            <person name="James T.Y."/>
            <person name="O'Malley M.A."/>
            <person name="Stajich J.E."/>
            <person name="Spatafora J.W."/>
            <person name="Visel A."/>
            <person name="Grigoriev I.V."/>
        </authorList>
    </citation>
    <scope>NUCLEOTIDE SEQUENCE [LARGE SCALE GENOMIC DNA]</scope>
    <source>
        <strain evidence="6 7">62-1032</strain>
    </source>
</reference>
<dbReference type="Pfam" id="PF01565">
    <property type="entry name" value="FAD_binding_4"/>
    <property type="match status" value="1"/>
</dbReference>
<dbReference type="Gene3D" id="3.30.465.10">
    <property type="match status" value="1"/>
</dbReference>
<dbReference type="GO" id="GO:1903457">
    <property type="term" value="P:lactate catabolic process"/>
    <property type="evidence" value="ECO:0007669"/>
    <property type="project" value="TreeGrafter"/>
</dbReference>
<dbReference type="InParanoid" id="A0A1Y2FY86"/>
<dbReference type="Gene3D" id="1.10.45.10">
    <property type="entry name" value="Vanillyl-alcohol Oxidase, Chain A, domain 4"/>
    <property type="match status" value="1"/>
</dbReference>
<dbReference type="STRING" id="106004.A0A1Y2FY86"/>
<gene>
    <name evidence="6" type="ORF">BCR35DRAFT_317378</name>
</gene>
<keyword evidence="4" id="KW-0560">Oxidoreductase</keyword>
<dbReference type="InterPro" id="IPR016171">
    <property type="entry name" value="Vanillyl_alc_oxidase_C-sub2"/>
</dbReference>
<dbReference type="InterPro" id="IPR036318">
    <property type="entry name" value="FAD-bd_PCMH-like_sf"/>
</dbReference>
<keyword evidence="7" id="KW-1185">Reference proteome</keyword>
<name>A0A1Y2FY86_9BASI</name>
<dbReference type="GO" id="GO:0071949">
    <property type="term" value="F:FAD binding"/>
    <property type="evidence" value="ECO:0007669"/>
    <property type="project" value="InterPro"/>
</dbReference>
<comment type="cofactor">
    <cofactor evidence="1">
        <name>FAD</name>
        <dbReference type="ChEBI" id="CHEBI:57692"/>
    </cofactor>
</comment>
<evidence type="ECO:0000313" key="6">
    <source>
        <dbReference type="EMBL" id="ORY89019.1"/>
    </source>
</evidence>
<proteinExistence type="predicted"/>
<sequence>MAELNLVIPTELNEHKTAPNPFIRDKETGLILPLGVPLRAMLNMISDLKEALGAEHVSVATEEEQIGGDVFHGEGGGAGKYVDGHDLVPGEDKFASSVVVQPGCTEDVQKIVRLANKHLVPISPISRGKNLGYGGRAPRLSGSIIIDLGARMNRVLELNDECYYAVVEPGVSYFELHEELVKRGLRDKMWIDCPDLGWGSVLGNMMDRGVGYTPYGDHFSNHCGMEIVLPNGEVYHTGMGLGADTSPLAFLTLLSSAMGKDNASRYLFQTGYGPYMDGIFTQSNFGICTSVGMWLMPNPGGYRSYLWTFEKEEDLPQIVELMRPLRVAGVFGHVSQLRHSLVDIACLGDKEYYFRESHRRRRLQLALTSVFPPAGKKDNLTEEEFVHFIKTRFKQQGYWNYYGAVYGPKEIQDCQLAIIKSQFSKVAGSKLYFVEDLIEPSLLHHRDVTMQGIPNNAELKWLDWRGKGYGHLFFAPISPPRGDDAVKQYKLCKKLVEEYGFEFLGNFCIGSREMHHIVDLIYDVNSADEKSRAQQLFRRLIKESAEHGWGEYRTHIALMDQVAATYGANDQIQLRFAEALKDAVDKNGIMAPGKSGIWPKRYRNVPGIRLGVAPEVS</sequence>
<dbReference type="InterPro" id="IPR006094">
    <property type="entry name" value="Oxid_FAD_bind_N"/>
</dbReference>